<gene>
    <name evidence="2" type="ORF">GJA_3721</name>
</gene>
<name>W0V8X9_9BURK</name>
<organism evidence="2 3">
    <name type="scientific">Janthinobacterium agaricidamnosum NBRC 102515 = DSM 9628</name>
    <dbReference type="NCBI Taxonomy" id="1349767"/>
    <lineage>
        <taxon>Bacteria</taxon>
        <taxon>Pseudomonadati</taxon>
        <taxon>Pseudomonadota</taxon>
        <taxon>Betaproteobacteria</taxon>
        <taxon>Burkholderiales</taxon>
        <taxon>Oxalobacteraceae</taxon>
        <taxon>Janthinobacterium</taxon>
    </lineage>
</organism>
<dbReference type="PATRIC" id="fig|1349767.4.peg.309"/>
<dbReference type="STRING" id="1349767.GJA_3721"/>
<dbReference type="PANTHER" id="PTHR48207:SF3">
    <property type="entry name" value="SUCCINATE--HYDROXYMETHYLGLUTARATE COA-TRANSFERASE"/>
    <property type="match status" value="1"/>
</dbReference>
<dbReference type="Proteomes" id="UP000027604">
    <property type="component" value="Chromosome I"/>
</dbReference>
<dbReference type="Gene3D" id="3.40.50.10540">
    <property type="entry name" value="Crotonobetainyl-coa:carnitine coa-transferase, domain 1"/>
    <property type="match status" value="1"/>
</dbReference>
<dbReference type="eggNOG" id="COG1804">
    <property type="taxonomic scope" value="Bacteria"/>
</dbReference>
<sequence length="407" mass="43687">MSAALSHLKVLDLSRVLAGPWSGQVLADLGADVIKIERPGVGDDTRTWGPPYLKDRHGEATRESAYFMAANRGKQSVTVDISQPAGQEIIRELVKQSDILLENYKVGALKKYGLDYESLHAVNPRLIYCSITGFGQDGPDAQRAGYDFMIQGMGGLMSITGTPDTLPGGGPVKVGVAVTDVLTGMYATVGILAAVTQREKTGLGQHIDMALLDVQVAMLANQASNYLVGGVVPGRLGNAHPNIVPYQAFATSDGHVILAVGNDRQFASFSSVAGHAEWADDVRFASNNARVAHRAELVALLEPVLLTRSTRLWLDQLEAVAVPCGPINTIDQVFEEPQVRARQLVHHVPHALADDVPTVACPIRMSGSPRSAERAPPLLGQHTRDILRERLQLDDAGIDRLLAQGVI</sequence>
<dbReference type="InterPro" id="IPR050483">
    <property type="entry name" value="CoA-transferase_III_domain"/>
</dbReference>
<dbReference type="AlphaFoldDB" id="W0V8X9"/>
<proteinExistence type="predicted"/>
<dbReference type="InterPro" id="IPR023606">
    <property type="entry name" value="CoA-Trfase_III_dom_1_sf"/>
</dbReference>
<reference evidence="2 3" key="1">
    <citation type="journal article" date="2015" name="Genome Announc.">
        <title>Genome Sequence of Mushroom Soft-Rot Pathogen Janthinobacterium agaricidamnosum.</title>
        <authorList>
            <person name="Graupner K."/>
            <person name="Lackner G."/>
            <person name="Hertweck C."/>
        </authorList>
    </citation>
    <scope>NUCLEOTIDE SEQUENCE [LARGE SCALE GENOMIC DNA]</scope>
    <source>
        <strain evidence="3">NBRC 102515 / DSM 9628</strain>
    </source>
</reference>
<dbReference type="OrthoDB" id="8523055at2"/>
<dbReference type="PANTHER" id="PTHR48207">
    <property type="entry name" value="SUCCINATE--HYDROXYMETHYLGLUTARATE COA-TRANSFERASE"/>
    <property type="match status" value="1"/>
</dbReference>
<keyword evidence="1 2" id="KW-0808">Transferase</keyword>
<dbReference type="RefSeq" id="WP_038494562.1">
    <property type="nucleotide sequence ID" value="NZ_BCTH01000099.1"/>
</dbReference>
<evidence type="ECO:0000313" key="2">
    <source>
        <dbReference type="EMBL" id="CDG84336.1"/>
    </source>
</evidence>
<dbReference type="SUPFAM" id="SSF89796">
    <property type="entry name" value="CoA-transferase family III (CaiB/BaiF)"/>
    <property type="match status" value="1"/>
</dbReference>
<dbReference type="Pfam" id="PF02515">
    <property type="entry name" value="CoA_transf_3"/>
    <property type="match status" value="1"/>
</dbReference>
<dbReference type="Gene3D" id="3.30.1540.10">
    <property type="entry name" value="formyl-coa transferase, domain 3"/>
    <property type="match status" value="1"/>
</dbReference>
<accession>W0V8X9</accession>
<dbReference type="EMBL" id="HG322949">
    <property type="protein sequence ID" value="CDG84336.1"/>
    <property type="molecule type" value="Genomic_DNA"/>
</dbReference>
<protein>
    <submittedName>
        <fullName evidence="2">CoA-transferase III family protein</fullName>
    </submittedName>
</protein>
<dbReference type="HOGENOM" id="CLU_033975_0_0_4"/>
<dbReference type="GO" id="GO:0008410">
    <property type="term" value="F:CoA-transferase activity"/>
    <property type="evidence" value="ECO:0007669"/>
    <property type="project" value="TreeGrafter"/>
</dbReference>
<dbReference type="InterPro" id="IPR003673">
    <property type="entry name" value="CoA-Trfase_fam_III"/>
</dbReference>
<dbReference type="KEGG" id="jag:GJA_3721"/>
<evidence type="ECO:0000256" key="1">
    <source>
        <dbReference type="ARBA" id="ARBA00022679"/>
    </source>
</evidence>
<dbReference type="InterPro" id="IPR044855">
    <property type="entry name" value="CoA-Trfase_III_dom3_sf"/>
</dbReference>
<keyword evidence="3" id="KW-1185">Reference proteome</keyword>
<evidence type="ECO:0000313" key="3">
    <source>
        <dbReference type="Proteomes" id="UP000027604"/>
    </source>
</evidence>